<dbReference type="Pfam" id="PF13879">
    <property type="entry name" value="Hmw_CFAP97"/>
    <property type="match status" value="1"/>
</dbReference>
<evidence type="ECO:0000256" key="1">
    <source>
        <dbReference type="ARBA" id="ARBA00008315"/>
    </source>
</evidence>
<gene>
    <name evidence="3" type="ORF">MARPO_0019s0095</name>
</gene>
<dbReference type="InterPro" id="IPR029488">
    <property type="entry name" value="Hmw/CFAP97"/>
</dbReference>
<dbReference type="Proteomes" id="UP000244005">
    <property type="component" value="Unassembled WGS sequence"/>
</dbReference>
<organism evidence="3 4">
    <name type="scientific">Marchantia polymorpha</name>
    <name type="common">Common liverwort</name>
    <name type="synonym">Marchantia aquatica</name>
    <dbReference type="NCBI Taxonomy" id="3197"/>
    <lineage>
        <taxon>Eukaryota</taxon>
        <taxon>Viridiplantae</taxon>
        <taxon>Streptophyta</taxon>
        <taxon>Embryophyta</taxon>
        <taxon>Marchantiophyta</taxon>
        <taxon>Marchantiopsida</taxon>
        <taxon>Marchantiidae</taxon>
        <taxon>Marchantiales</taxon>
        <taxon>Marchantiaceae</taxon>
        <taxon>Marchantia</taxon>
    </lineage>
</organism>
<keyword evidence="4" id="KW-1185">Reference proteome</keyword>
<sequence length="247" mass="27674">MSGFSTGNEFSGTAVDNRMKRRQNFTPFMKWEFRRDLFRMLRNIRHMKPSIDQGPPKQPSIQTLNRSRQIVEEGRLRLIERENQQLLERLRKIHNRPRSHFCHLKKRGDPLIKGDAFRLKKPSGAPGYLVQLYKDLKLANPVTNRKSIRVQQEMLTSAMELVQASNRNKPSEELLDSVVQLTLDTVEEAPSSPDATTSEGGTASDGGATVNLEGQPMDGEAGAKAEEESTGTGALDLMKNLAGKLFG</sequence>
<dbReference type="Gramene" id="Mp1g13250.1">
    <property type="protein sequence ID" value="Mp1g13250.1.cds"/>
    <property type="gene ID" value="Mp1g13250"/>
</dbReference>
<evidence type="ECO:0000256" key="2">
    <source>
        <dbReference type="SAM" id="MobiDB-lite"/>
    </source>
</evidence>
<dbReference type="OrthoDB" id="10475053at2759"/>
<protein>
    <submittedName>
        <fullName evidence="3">Uncharacterized protein</fullName>
    </submittedName>
</protein>
<feature type="region of interest" description="Disordered" evidence="2">
    <location>
        <begin position="187"/>
        <end position="237"/>
    </location>
</feature>
<dbReference type="AlphaFoldDB" id="A0A2R6XEZ2"/>
<evidence type="ECO:0000313" key="3">
    <source>
        <dbReference type="EMBL" id="PTQ44677.1"/>
    </source>
</evidence>
<evidence type="ECO:0000313" key="4">
    <source>
        <dbReference type="Proteomes" id="UP000244005"/>
    </source>
</evidence>
<accession>A0A2R6XEZ2</accession>
<proteinExistence type="inferred from homology"/>
<comment type="similarity">
    <text evidence="1">Belongs to the CFAP97 family.</text>
</comment>
<reference evidence="4" key="1">
    <citation type="journal article" date="2017" name="Cell">
        <title>Insights into land plant evolution garnered from the Marchantia polymorpha genome.</title>
        <authorList>
            <person name="Bowman J.L."/>
            <person name="Kohchi T."/>
            <person name="Yamato K.T."/>
            <person name="Jenkins J."/>
            <person name="Shu S."/>
            <person name="Ishizaki K."/>
            <person name="Yamaoka S."/>
            <person name="Nishihama R."/>
            <person name="Nakamura Y."/>
            <person name="Berger F."/>
            <person name="Adam C."/>
            <person name="Aki S.S."/>
            <person name="Althoff F."/>
            <person name="Araki T."/>
            <person name="Arteaga-Vazquez M.A."/>
            <person name="Balasubrmanian S."/>
            <person name="Barry K."/>
            <person name="Bauer D."/>
            <person name="Boehm C.R."/>
            <person name="Briginshaw L."/>
            <person name="Caballero-Perez J."/>
            <person name="Catarino B."/>
            <person name="Chen F."/>
            <person name="Chiyoda S."/>
            <person name="Chovatia M."/>
            <person name="Davies K.M."/>
            <person name="Delmans M."/>
            <person name="Demura T."/>
            <person name="Dierschke T."/>
            <person name="Dolan L."/>
            <person name="Dorantes-Acosta A.E."/>
            <person name="Eklund D.M."/>
            <person name="Florent S.N."/>
            <person name="Flores-Sandoval E."/>
            <person name="Fujiyama A."/>
            <person name="Fukuzawa H."/>
            <person name="Galik B."/>
            <person name="Grimanelli D."/>
            <person name="Grimwood J."/>
            <person name="Grossniklaus U."/>
            <person name="Hamada T."/>
            <person name="Haseloff J."/>
            <person name="Hetherington A.J."/>
            <person name="Higo A."/>
            <person name="Hirakawa Y."/>
            <person name="Hundley H.N."/>
            <person name="Ikeda Y."/>
            <person name="Inoue K."/>
            <person name="Inoue S.I."/>
            <person name="Ishida S."/>
            <person name="Jia Q."/>
            <person name="Kakita M."/>
            <person name="Kanazawa T."/>
            <person name="Kawai Y."/>
            <person name="Kawashima T."/>
            <person name="Kennedy M."/>
            <person name="Kinose K."/>
            <person name="Kinoshita T."/>
            <person name="Kohara Y."/>
            <person name="Koide E."/>
            <person name="Komatsu K."/>
            <person name="Kopischke S."/>
            <person name="Kubo M."/>
            <person name="Kyozuka J."/>
            <person name="Lagercrantz U."/>
            <person name="Lin S.S."/>
            <person name="Lindquist E."/>
            <person name="Lipzen A.M."/>
            <person name="Lu C.W."/>
            <person name="De Luna E."/>
            <person name="Martienssen R.A."/>
            <person name="Minamino N."/>
            <person name="Mizutani M."/>
            <person name="Mizutani M."/>
            <person name="Mochizuki N."/>
            <person name="Monte I."/>
            <person name="Mosher R."/>
            <person name="Nagasaki H."/>
            <person name="Nakagami H."/>
            <person name="Naramoto S."/>
            <person name="Nishitani K."/>
            <person name="Ohtani M."/>
            <person name="Okamoto T."/>
            <person name="Okumura M."/>
            <person name="Phillips J."/>
            <person name="Pollak B."/>
            <person name="Reinders A."/>
            <person name="Rovekamp M."/>
            <person name="Sano R."/>
            <person name="Sawa S."/>
            <person name="Schmid M.W."/>
            <person name="Shirakawa M."/>
            <person name="Solano R."/>
            <person name="Spunde A."/>
            <person name="Suetsugu N."/>
            <person name="Sugano S."/>
            <person name="Sugiyama A."/>
            <person name="Sun R."/>
            <person name="Suzuki Y."/>
            <person name="Takenaka M."/>
            <person name="Takezawa D."/>
            <person name="Tomogane H."/>
            <person name="Tsuzuki M."/>
            <person name="Ueda T."/>
            <person name="Umeda M."/>
            <person name="Ward J.M."/>
            <person name="Watanabe Y."/>
            <person name="Yazaki K."/>
            <person name="Yokoyama R."/>
            <person name="Yoshitake Y."/>
            <person name="Yotsui I."/>
            <person name="Zachgo S."/>
            <person name="Schmutz J."/>
        </authorList>
    </citation>
    <scope>NUCLEOTIDE SEQUENCE [LARGE SCALE GENOMIC DNA]</scope>
    <source>
        <strain evidence="4">Tak-1</strain>
    </source>
</reference>
<dbReference type="EMBL" id="KZ772691">
    <property type="protein sequence ID" value="PTQ44677.1"/>
    <property type="molecule type" value="Genomic_DNA"/>
</dbReference>
<name>A0A2R6XEZ2_MARPO</name>